<proteinExistence type="predicted"/>
<feature type="domain" description="RsgI N-terminal anti-sigma" evidence="8">
    <location>
        <begin position="2"/>
        <end position="49"/>
    </location>
</feature>
<evidence type="ECO:0000256" key="7">
    <source>
        <dbReference type="SAM" id="Phobius"/>
    </source>
</evidence>
<dbReference type="InterPro" id="IPR024449">
    <property type="entry name" value="Anti-sigma_RsgI_N"/>
</dbReference>
<sequence length="423" mass="47986">MKRGVVVKQSRRSTIVLTSEGTFLEISAQGQAEIGQEIEFSAQELVRRTRINHWTPSMKNFMRVAVLVLVFVLALFPVYSWFNANKAYAYVSLDFNPSIELKVNNRMDVVSVAALNEDAKTVLANLDDWQGEDVETVAASILRISSDLGLLADSESIIIGVNYIDTKQEDKQLTNILEGSINGFNDTLHIASYQVPDKVRETAQDEQKSMNEIMAESILEGDSAKSVPTLTQSDSAIIKDFYKDDVKEDGTEAEETSLQTKEDPDTEPVHAVTTPAEKREKADQQADIVKAEAEQAEAKPLKAPAEQKKNEEAVRSRETMKEDKEKAKEADKQNKDEKKRAKEAEKQLREAQKESRAKEKQLAKEESKKQKENQSNDYSNKSREHDESKHSSAREQGNEKDNDHKRDSRDENYDERYRENNDH</sequence>
<comment type="caution">
    <text evidence="9">The sequence shown here is derived from an EMBL/GenBank/DDBJ whole genome shotgun (WGS) entry which is preliminary data.</text>
</comment>
<dbReference type="Pfam" id="PF23750">
    <property type="entry name" value="RsgI_M"/>
    <property type="match status" value="1"/>
</dbReference>
<evidence type="ECO:0000256" key="3">
    <source>
        <dbReference type="ARBA" id="ARBA00022692"/>
    </source>
</evidence>
<gene>
    <name evidence="9" type="ORF">CHH64_13485</name>
</gene>
<dbReference type="InterPro" id="IPR055431">
    <property type="entry name" value="RsgI_M"/>
</dbReference>
<evidence type="ECO:0000256" key="1">
    <source>
        <dbReference type="ARBA" id="ARBA00004162"/>
    </source>
</evidence>
<protein>
    <recommendedName>
        <fullName evidence="8">RsgI N-terminal anti-sigma domain-containing protein</fullName>
    </recommendedName>
</protein>
<evidence type="ECO:0000256" key="2">
    <source>
        <dbReference type="ARBA" id="ARBA00022475"/>
    </source>
</evidence>
<dbReference type="RefSeq" id="WP_095261322.1">
    <property type="nucleotide sequence ID" value="NZ_NPBV01000022.1"/>
</dbReference>
<feature type="transmembrane region" description="Helical" evidence="7">
    <location>
        <begin position="60"/>
        <end position="82"/>
    </location>
</feature>
<dbReference type="Pfam" id="PF12791">
    <property type="entry name" value="RsgI_N"/>
    <property type="match status" value="1"/>
</dbReference>
<feature type="region of interest" description="Disordered" evidence="6">
    <location>
        <begin position="248"/>
        <end position="423"/>
    </location>
</feature>
<keyword evidence="3 7" id="KW-0812">Transmembrane</keyword>
<evidence type="ECO:0000256" key="6">
    <source>
        <dbReference type="SAM" id="MobiDB-lite"/>
    </source>
</evidence>
<evidence type="ECO:0000313" key="9">
    <source>
        <dbReference type="EMBL" id="PAD20549.1"/>
    </source>
</evidence>
<dbReference type="EMBL" id="NPBV01000022">
    <property type="protein sequence ID" value="PAD20549.1"/>
    <property type="molecule type" value="Genomic_DNA"/>
</dbReference>
<evidence type="ECO:0000259" key="8">
    <source>
        <dbReference type="PROSITE" id="PS51849"/>
    </source>
</evidence>
<organism evidence="9 10">
    <name type="scientific">Terribacillus saccharophilus</name>
    <dbReference type="NCBI Taxonomy" id="361277"/>
    <lineage>
        <taxon>Bacteria</taxon>
        <taxon>Bacillati</taxon>
        <taxon>Bacillota</taxon>
        <taxon>Bacilli</taxon>
        <taxon>Bacillales</taxon>
        <taxon>Bacillaceae</taxon>
        <taxon>Terribacillus</taxon>
    </lineage>
</organism>
<dbReference type="GO" id="GO:0005886">
    <property type="term" value="C:plasma membrane"/>
    <property type="evidence" value="ECO:0007669"/>
    <property type="project" value="UniProtKB-SubCell"/>
</dbReference>
<feature type="compositionally biased region" description="Basic and acidic residues" evidence="6">
    <location>
        <begin position="276"/>
        <end position="423"/>
    </location>
</feature>
<dbReference type="AlphaFoldDB" id="A0A268A8Z0"/>
<keyword evidence="5 7" id="KW-0472">Membrane</keyword>
<evidence type="ECO:0000256" key="5">
    <source>
        <dbReference type="ARBA" id="ARBA00023136"/>
    </source>
</evidence>
<reference evidence="9 10" key="1">
    <citation type="submission" date="2017-07" db="EMBL/GenBank/DDBJ databases">
        <title>Isolation and whole genome analysis of endospore-forming bacteria from heroin.</title>
        <authorList>
            <person name="Kalinowski J."/>
            <person name="Ahrens B."/>
            <person name="Al-Dilaimi A."/>
            <person name="Winkler A."/>
            <person name="Wibberg D."/>
            <person name="Schleenbecker U."/>
            <person name="Ruckert C."/>
            <person name="Wolfel R."/>
            <person name="Grass G."/>
        </authorList>
    </citation>
    <scope>NUCLEOTIDE SEQUENCE [LARGE SCALE GENOMIC DNA]</scope>
    <source>
        <strain evidence="9 10">7528</strain>
    </source>
</reference>
<name>A0A268A8Z0_9BACI</name>
<evidence type="ECO:0000256" key="4">
    <source>
        <dbReference type="ARBA" id="ARBA00022989"/>
    </source>
</evidence>
<dbReference type="Proteomes" id="UP000216013">
    <property type="component" value="Unassembled WGS sequence"/>
</dbReference>
<keyword evidence="4 7" id="KW-1133">Transmembrane helix</keyword>
<keyword evidence="2" id="KW-1003">Cell membrane</keyword>
<evidence type="ECO:0000313" key="10">
    <source>
        <dbReference type="Proteomes" id="UP000216013"/>
    </source>
</evidence>
<dbReference type="PROSITE" id="PS51849">
    <property type="entry name" value="RSGI_N"/>
    <property type="match status" value="1"/>
</dbReference>
<comment type="subcellular location">
    <subcellularLocation>
        <location evidence="1">Cell membrane</location>
        <topology evidence="1">Single-pass membrane protein</topology>
    </subcellularLocation>
</comment>
<accession>A0A268A8Z0</accession>